<protein>
    <submittedName>
        <fullName evidence="1">Uncharacterized protein</fullName>
    </submittedName>
</protein>
<name>A0ABU9LLD9_9BACL</name>
<organism evidence="1 2">
    <name type="scientific">Kurthia gibsonii</name>
    <dbReference type="NCBI Taxonomy" id="33946"/>
    <lineage>
        <taxon>Bacteria</taxon>
        <taxon>Bacillati</taxon>
        <taxon>Bacillota</taxon>
        <taxon>Bacilli</taxon>
        <taxon>Bacillales</taxon>
        <taxon>Caryophanaceae</taxon>
        <taxon>Kurthia</taxon>
    </lineage>
</organism>
<dbReference type="Proteomes" id="UP001398420">
    <property type="component" value="Unassembled WGS sequence"/>
</dbReference>
<keyword evidence="2" id="KW-1185">Reference proteome</keyword>
<evidence type="ECO:0000313" key="1">
    <source>
        <dbReference type="EMBL" id="MEL5988579.1"/>
    </source>
</evidence>
<reference evidence="1 2" key="1">
    <citation type="submission" date="2024-04" db="EMBL/GenBank/DDBJ databases">
        <authorList>
            <person name="Wu Y.S."/>
            <person name="Zhang L."/>
        </authorList>
    </citation>
    <scope>NUCLEOTIDE SEQUENCE [LARGE SCALE GENOMIC DNA]</scope>
    <source>
        <strain evidence="1 2">KG-01</strain>
    </source>
</reference>
<accession>A0ABU9LLD9</accession>
<dbReference type="RefSeq" id="WP_087681059.1">
    <property type="nucleotide sequence ID" value="NZ_JAMWHJ010000006.1"/>
</dbReference>
<proteinExistence type="predicted"/>
<gene>
    <name evidence="1" type="ORF">AAF454_09205</name>
</gene>
<dbReference type="EMBL" id="JBCEWA010000006">
    <property type="protein sequence ID" value="MEL5988579.1"/>
    <property type="molecule type" value="Genomic_DNA"/>
</dbReference>
<sequence length="113" mass="12897">MDSTNTQLLIDAAKSIIDNAVALQKGEPTGKKGMENYSHFSASVHSFQVYTFMDPEFESFQPLKDFQQAVAKFDEHYSKLRYEINVKADQKASKPDLEVLQEQFEKLKQAFNG</sequence>
<comment type="caution">
    <text evidence="1">The sequence shown here is derived from an EMBL/GenBank/DDBJ whole genome shotgun (WGS) entry which is preliminary data.</text>
</comment>
<evidence type="ECO:0000313" key="2">
    <source>
        <dbReference type="Proteomes" id="UP001398420"/>
    </source>
</evidence>